<comment type="caution">
    <text evidence="3">The sequence shown here is derived from an EMBL/GenBank/DDBJ whole genome shotgun (WGS) entry which is preliminary data.</text>
</comment>
<dbReference type="Proteomes" id="UP000442707">
    <property type="component" value="Unassembled WGS sequence"/>
</dbReference>
<feature type="compositionally biased region" description="Basic and acidic residues" evidence="1">
    <location>
        <begin position="41"/>
        <end position="52"/>
    </location>
</feature>
<proteinExistence type="predicted"/>
<evidence type="ECO:0000256" key="2">
    <source>
        <dbReference type="SAM" id="Phobius"/>
    </source>
</evidence>
<sequence>MNTTQLEALIGTLTVLAILALLVAPTVIGIVHDRRIDRQLKEAEHPRQDTVRPARPRSRSYVTATVTHHS</sequence>
<evidence type="ECO:0000313" key="3">
    <source>
        <dbReference type="EMBL" id="KAB1147561.1"/>
    </source>
</evidence>
<keyword evidence="2" id="KW-1133">Transmembrane helix</keyword>
<feature type="region of interest" description="Disordered" evidence="1">
    <location>
        <begin position="41"/>
        <end position="70"/>
    </location>
</feature>
<organism evidence="3 4">
    <name type="scientific">Streptomyces luteolifulvus</name>
    <dbReference type="NCBI Taxonomy" id="2615112"/>
    <lineage>
        <taxon>Bacteria</taxon>
        <taxon>Bacillati</taxon>
        <taxon>Actinomycetota</taxon>
        <taxon>Actinomycetes</taxon>
        <taxon>Kitasatosporales</taxon>
        <taxon>Streptomycetaceae</taxon>
        <taxon>Streptomyces</taxon>
    </lineage>
</organism>
<dbReference type="EMBL" id="VZRB01000006">
    <property type="protein sequence ID" value="KAB1147561.1"/>
    <property type="molecule type" value="Genomic_DNA"/>
</dbReference>
<name>A0A6H9V3C0_9ACTN</name>
<accession>A0A6H9V3C0</accession>
<evidence type="ECO:0000256" key="1">
    <source>
        <dbReference type="SAM" id="MobiDB-lite"/>
    </source>
</evidence>
<dbReference type="RefSeq" id="WP_150946979.1">
    <property type="nucleotide sequence ID" value="NZ_VZRB01000006.1"/>
</dbReference>
<reference evidence="3 4" key="1">
    <citation type="submission" date="2019-09" db="EMBL/GenBank/DDBJ databases">
        <title>Screening of Novel Bioactive Compounds from Soil-Associated.</title>
        <authorList>
            <person name="Zhao S."/>
        </authorList>
    </citation>
    <scope>NUCLEOTIDE SEQUENCE [LARGE SCALE GENOMIC DNA]</scope>
    <source>
        <strain evidence="3 4">HIT-DPA4</strain>
    </source>
</reference>
<evidence type="ECO:0000313" key="4">
    <source>
        <dbReference type="Proteomes" id="UP000442707"/>
    </source>
</evidence>
<keyword evidence="4" id="KW-1185">Reference proteome</keyword>
<feature type="compositionally biased region" description="Polar residues" evidence="1">
    <location>
        <begin position="60"/>
        <end position="70"/>
    </location>
</feature>
<keyword evidence="2" id="KW-0472">Membrane</keyword>
<dbReference type="AlphaFoldDB" id="A0A6H9V3C0"/>
<feature type="transmembrane region" description="Helical" evidence="2">
    <location>
        <begin position="6"/>
        <end position="31"/>
    </location>
</feature>
<keyword evidence="2" id="KW-0812">Transmembrane</keyword>
<protein>
    <submittedName>
        <fullName evidence="3">Uncharacterized protein</fullName>
    </submittedName>
</protein>
<gene>
    <name evidence="3" type="ORF">F7R91_10705</name>
</gene>